<evidence type="ECO:0000256" key="1">
    <source>
        <dbReference type="ARBA" id="ARBA00004141"/>
    </source>
</evidence>
<evidence type="ECO:0000256" key="6">
    <source>
        <dbReference type="ARBA" id="ARBA00022989"/>
    </source>
</evidence>
<sequence>MSTSGKKEKSLFKHCVAGVAAGGFSTAVLYPLDLVKTRYQVHENSPKPFRSLAHAFASIVRTDGAAPTRRYHVRGLYEGMSPALYGTTISWGLYFLFYEHAKSFYEQHPAIPASVGHFAAGIQAGAMCVPLTNPIWLVKVRMQVQATHATAVPYTSMTNALQRIVAEEGALALYKGVVPALLLTTHGAFKFVAYEWLKKEYQTNVGSTLSIPHSLAMGALAQAFASTATYPYQVIKTRLQQGGIWADKYKGTWDCTKQIYQHEGMRGYYKGLTPNLIKVLPTGALIFAVYEHVYQWLDK</sequence>
<evidence type="ECO:0000256" key="9">
    <source>
        <dbReference type="RuleBase" id="RU000488"/>
    </source>
</evidence>
<organism evidence="12 13">
    <name type="scientific">Aphanomyces stellatus</name>
    <dbReference type="NCBI Taxonomy" id="120398"/>
    <lineage>
        <taxon>Eukaryota</taxon>
        <taxon>Sar</taxon>
        <taxon>Stramenopiles</taxon>
        <taxon>Oomycota</taxon>
        <taxon>Saprolegniomycetes</taxon>
        <taxon>Saprolegniales</taxon>
        <taxon>Verrucalvaceae</taxon>
        <taxon>Aphanomyces</taxon>
    </lineage>
</organism>
<dbReference type="Gene3D" id="1.50.40.10">
    <property type="entry name" value="Mitochondrial carrier domain"/>
    <property type="match status" value="2"/>
</dbReference>
<dbReference type="PANTHER" id="PTHR45683">
    <property type="entry name" value="MITOCHONDRIAL NICOTINAMIDE ADENINE DINUCLEOTIDE TRANSPORTER 1-RELATED-RELATED"/>
    <property type="match status" value="1"/>
</dbReference>
<feature type="repeat" description="Solcar" evidence="8">
    <location>
        <begin position="209"/>
        <end position="296"/>
    </location>
</feature>
<keyword evidence="5" id="KW-0677">Repeat</keyword>
<comment type="similarity">
    <text evidence="2 9">Belongs to the mitochondrial carrier (TC 2.A.29) family.</text>
</comment>
<dbReference type="Proteomes" id="UP000332933">
    <property type="component" value="Unassembled WGS sequence"/>
</dbReference>
<evidence type="ECO:0000256" key="7">
    <source>
        <dbReference type="ARBA" id="ARBA00023136"/>
    </source>
</evidence>
<feature type="transmembrane region" description="Helical" evidence="10">
    <location>
        <begin position="12"/>
        <end position="32"/>
    </location>
</feature>
<dbReference type="PROSITE" id="PS50920">
    <property type="entry name" value="SOLCAR"/>
    <property type="match status" value="3"/>
</dbReference>
<dbReference type="InterPro" id="IPR023395">
    <property type="entry name" value="MCP_dom_sf"/>
</dbReference>
<comment type="subcellular location">
    <subcellularLocation>
        <location evidence="1">Membrane</location>
        <topology evidence="1">Multi-pass membrane protein</topology>
    </subcellularLocation>
</comment>
<dbReference type="InterPro" id="IPR002067">
    <property type="entry name" value="MCP"/>
</dbReference>
<evidence type="ECO:0000256" key="2">
    <source>
        <dbReference type="ARBA" id="ARBA00006375"/>
    </source>
</evidence>
<keyword evidence="4 8" id="KW-0812">Transmembrane</keyword>
<dbReference type="OrthoDB" id="428293at2759"/>
<dbReference type="GO" id="GO:0015215">
    <property type="term" value="F:nucleotide transmembrane transporter activity"/>
    <property type="evidence" value="ECO:0007669"/>
    <property type="project" value="UniProtKB-ARBA"/>
</dbReference>
<dbReference type="InterPro" id="IPR044712">
    <property type="entry name" value="SLC25A32-like"/>
</dbReference>
<keyword evidence="7 8" id="KW-0472">Membrane</keyword>
<accession>A0A485KGD8</accession>
<evidence type="ECO:0000256" key="10">
    <source>
        <dbReference type="SAM" id="Phobius"/>
    </source>
</evidence>
<dbReference type="InterPro" id="IPR018108">
    <property type="entry name" value="MCP_transmembrane"/>
</dbReference>
<dbReference type="SUPFAM" id="SSF103506">
    <property type="entry name" value="Mitochondrial carrier"/>
    <property type="match status" value="1"/>
</dbReference>
<dbReference type="EMBL" id="VJMH01000857">
    <property type="protein sequence ID" value="KAF0714150.1"/>
    <property type="molecule type" value="Genomic_DNA"/>
</dbReference>
<name>A0A485KGD8_9STRA</name>
<evidence type="ECO:0000256" key="8">
    <source>
        <dbReference type="PROSITE-ProRule" id="PRU00282"/>
    </source>
</evidence>
<dbReference type="AlphaFoldDB" id="A0A485KGD8"/>
<evidence type="ECO:0000256" key="3">
    <source>
        <dbReference type="ARBA" id="ARBA00022448"/>
    </source>
</evidence>
<dbReference type="Pfam" id="PF00153">
    <property type="entry name" value="Mito_carr"/>
    <property type="match status" value="3"/>
</dbReference>
<proteinExistence type="inferred from homology"/>
<feature type="repeat" description="Solcar" evidence="8">
    <location>
        <begin position="112"/>
        <end position="200"/>
    </location>
</feature>
<reference evidence="12 13" key="1">
    <citation type="submission" date="2019-03" db="EMBL/GenBank/DDBJ databases">
        <authorList>
            <person name="Gaulin E."/>
            <person name="Dumas B."/>
        </authorList>
    </citation>
    <scope>NUCLEOTIDE SEQUENCE [LARGE SCALE GENOMIC DNA]</scope>
    <source>
        <strain evidence="12">CBS 568.67</strain>
    </source>
</reference>
<keyword evidence="3 9" id="KW-0813">Transport</keyword>
<evidence type="ECO:0000256" key="5">
    <source>
        <dbReference type="ARBA" id="ARBA00022737"/>
    </source>
</evidence>
<dbReference type="GO" id="GO:0016020">
    <property type="term" value="C:membrane"/>
    <property type="evidence" value="ECO:0007669"/>
    <property type="project" value="UniProtKB-SubCell"/>
</dbReference>
<dbReference type="PRINTS" id="PR00926">
    <property type="entry name" value="MITOCARRIER"/>
</dbReference>
<gene>
    <name evidence="12" type="primary">Aste57867_4021</name>
    <name evidence="11" type="ORF">As57867_004010</name>
    <name evidence="12" type="ORF">ASTE57867_4021</name>
</gene>
<keyword evidence="13" id="KW-1185">Reference proteome</keyword>
<evidence type="ECO:0000256" key="4">
    <source>
        <dbReference type="ARBA" id="ARBA00022692"/>
    </source>
</evidence>
<protein>
    <submittedName>
        <fullName evidence="12">Aste57867_4021 protein</fullName>
    </submittedName>
</protein>
<dbReference type="EMBL" id="CAADRA010000857">
    <property type="protein sequence ID" value="VFT81156.1"/>
    <property type="molecule type" value="Genomic_DNA"/>
</dbReference>
<keyword evidence="6 10" id="KW-1133">Transmembrane helix</keyword>
<evidence type="ECO:0000313" key="11">
    <source>
        <dbReference type="EMBL" id="KAF0714150.1"/>
    </source>
</evidence>
<evidence type="ECO:0000313" key="12">
    <source>
        <dbReference type="EMBL" id="VFT81156.1"/>
    </source>
</evidence>
<reference evidence="11" key="2">
    <citation type="submission" date="2019-06" db="EMBL/GenBank/DDBJ databases">
        <title>Genomics analysis of Aphanomyces spp. identifies a new class of oomycete effector associated with host adaptation.</title>
        <authorList>
            <person name="Gaulin E."/>
        </authorList>
    </citation>
    <scope>NUCLEOTIDE SEQUENCE</scope>
    <source>
        <strain evidence="11">CBS 578.67</strain>
    </source>
</reference>
<feature type="repeat" description="Solcar" evidence="8">
    <location>
        <begin position="9"/>
        <end position="104"/>
    </location>
</feature>
<evidence type="ECO:0000313" key="13">
    <source>
        <dbReference type="Proteomes" id="UP000332933"/>
    </source>
</evidence>